<protein>
    <submittedName>
        <fullName evidence="1">Uncharacterized protein</fullName>
    </submittedName>
</protein>
<gene>
    <name evidence="1" type="ORF">ANACAC_00155</name>
</gene>
<reference evidence="1" key="2">
    <citation type="submission" date="2013-11" db="EMBL/GenBank/DDBJ databases">
        <title>Draft genome sequence of Anaerostipes caccae (DSM 14662).</title>
        <authorList>
            <person name="Sudarsanam P."/>
            <person name="Ley R."/>
            <person name="Guruge J."/>
            <person name="Turnbaugh P.J."/>
            <person name="Mahowald M."/>
            <person name="Liep D."/>
            <person name="Gordon J."/>
        </authorList>
    </citation>
    <scope>NUCLEOTIDE SEQUENCE</scope>
    <source>
        <strain evidence="1">DSM 14662</strain>
    </source>
</reference>
<dbReference type="STRING" id="411490.ANACAC_00155"/>
<evidence type="ECO:0000313" key="1">
    <source>
        <dbReference type="EMBL" id="EDR99314.1"/>
    </source>
</evidence>
<proteinExistence type="predicted"/>
<comment type="caution">
    <text evidence="1">The sequence shown here is derived from an EMBL/GenBank/DDBJ whole genome shotgun (WGS) entry which is preliminary data.</text>
</comment>
<dbReference type="AlphaFoldDB" id="B0M9I6"/>
<organism evidence="1 2">
    <name type="scientific">Anaerostipes caccae (strain DSM 14662 / CCUG 47493 / JCM 13470 / NCIMB 13811 / L1-92)</name>
    <dbReference type="NCBI Taxonomy" id="411490"/>
    <lineage>
        <taxon>Bacteria</taxon>
        <taxon>Bacillati</taxon>
        <taxon>Bacillota</taxon>
        <taxon>Clostridia</taxon>
        <taxon>Lachnospirales</taxon>
        <taxon>Lachnospiraceae</taxon>
        <taxon>Anaerostipes</taxon>
    </lineage>
</organism>
<dbReference type="EMBL" id="ABAX03000001">
    <property type="protein sequence ID" value="EDR99314.1"/>
    <property type="molecule type" value="Genomic_DNA"/>
</dbReference>
<evidence type="ECO:0000313" key="2">
    <source>
        <dbReference type="Proteomes" id="UP000004935"/>
    </source>
</evidence>
<name>B0M9I6_ANACD</name>
<dbReference type="Proteomes" id="UP000004935">
    <property type="component" value="Unassembled WGS sequence"/>
</dbReference>
<dbReference type="HOGENOM" id="CLU_3246326_0_0_9"/>
<sequence length="42" mass="5183">MRHLHFLTFVFYYKGKEGMCKNRLLKKYTSFLLAYEIFCTKI</sequence>
<reference evidence="1" key="1">
    <citation type="submission" date="2007-11" db="EMBL/GenBank/DDBJ databases">
        <authorList>
            <person name="Fulton L."/>
            <person name="Clifton S."/>
            <person name="Fulton B."/>
            <person name="Xu J."/>
            <person name="Minx P."/>
            <person name="Pepin K.H."/>
            <person name="Johnson M."/>
            <person name="Thiruvilangam P."/>
            <person name="Bhonagiri V."/>
            <person name="Nash W.E."/>
            <person name="Mardis E.R."/>
            <person name="Wilson R.K."/>
        </authorList>
    </citation>
    <scope>NUCLEOTIDE SEQUENCE [LARGE SCALE GENOMIC DNA]</scope>
    <source>
        <strain evidence="1">DSM 14662</strain>
    </source>
</reference>
<accession>B0M9I6</accession>
<keyword evidence="2" id="KW-1185">Reference proteome</keyword>